<dbReference type="GO" id="GO:0005085">
    <property type="term" value="F:guanyl-nucleotide exchange factor activity"/>
    <property type="evidence" value="ECO:0007669"/>
    <property type="project" value="InterPro"/>
</dbReference>
<dbReference type="PANTHER" id="PTHR12845:SF5">
    <property type="entry name" value="EPHEXIN, ISOFORM D"/>
    <property type="match status" value="1"/>
</dbReference>
<dbReference type="Proteomes" id="UP000784294">
    <property type="component" value="Unassembled WGS sequence"/>
</dbReference>
<name>A0A3S5ALN7_9PLAT</name>
<gene>
    <name evidence="2" type="ORF">PXEA_LOCUS26010</name>
</gene>
<dbReference type="OrthoDB" id="27593at2759"/>
<comment type="caution">
    <text evidence="2">The sequence shown here is derived from an EMBL/GenBank/DDBJ whole genome shotgun (WGS) entry which is preliminary data.</text>
</comment>
<sequence length="211" mass="23533">MQHYKVKNAICVFLVLFYRGRGTLHPALTISHPQSQIGVDLPLGYSEDNPRIPSAVICIVTERESFRQAVARLHSDPICGKNRLDSFLALPMQRLTRLKLLVEVIQKLQIAVAEDAAKVAELRATTGSITNTIPRVPTPQERENVEKALEALKRVPVLSCNRGNVTEWLKCQAHMLHCHGSTPAGGVEKTYARSKLQSTLVENIFWDSKAM</sequence>
<dbReference type="PANTHER" id="PTHR12845">
    <property type="entry name" value="GUANINE NUCLEOTIDE EXCHANGE FACTOR"/>
    <property type="match status" value="1"/>
</dbReference>
<dbReference type="InterPro" id="IPR047271">
    <property type="entry name" value="Ephexin-like"/>
</dbReference>
<dbReference type="AlphaFoldDB" id="A0A3S5ALN7"/>
<evidence type="ECO:0000259" key="1">
    <source>
        <dbReference type="PROSITE" id="PS50010"/>
    </source>
</evidence>
<proteinExistence type="predicted"/>
<reference evidence="2" key="1">
    <citation type="submission" date="2018-11" db="EMBL/GenBank/DDBJ databases">
        <authorList>
            <consortium name="Pathogen Informatics"/>
        </authorList>
    </citation>
    <scope>NUCLEOTIDE SEQUENCE</scope>
</reference>
<dbReference type="Gene3D" id="1.20.900.10">
    <property type="entry name" value="Dbl homology (DH) domain"/>
    <property type="match status" value="1"/>
</dbReference>
<dbReference type="SUPFAM" id="SSF48065">
    <property type="entry name" value="DBL homology domain (DH-domain)"/>
    <property type="match status" value="1"/>
</dbReference>
<dbReference type="EMBL" id="CAAALY010244354">
    <property type="protein sequence ID" value="VEL32570.1"/>
    <property type="molecule type" value="Genomic_DNA"/>
</dbReference>
<feature type="domain" description="DH" evidence="1">
    <location>
        <begin position="62"/>
        <end position="155"/>
    </location>
</feature>
<organism evidence="2 3">
    <name type="scientific">Protopolystoma xenopodis</name>
    <dbReference type="NCBI Taxonomy" id="117903"/>
    <lineage>
        <taxon>Eukaryota</taxon>
        <taxon>Metazoa</taxon>
        <taxon>Spiralia</taxon>
        <taxon>Lophotrochozoa</taxon>
        <taxon>Platyhelminthes</taxon>
        <taxon>Monogenea</taxon>
        <taxon>Polyopisthocotylea</taxon>
        <taxon>Polystomatidea</taxon>
        <taxon>Polystomatidae</taxon>
        <taxon>Protopolystoma</taxon>
    </lineage>
</organism>
<dbReference type="Pfam" id="PF00621">
    <property type="entry name" value="RhoGEF"/>
    <property type="match status" value="1"/>
</dbReference>
<dbReference type="PROSITE" id="PS50010">
    <property type="entry name" value="DH_2"/>
    <property type="match status" value="1"/>
</dbReference>
<dbReference type="InterPro" id="IPR000219">
    <property type="entry name" value="DH_dom"/>
</dbReference>
<evidence type="ECO:0000313" key="2">
    <source>
        <dbReference type="EMBL" id="VEL32570.1"/>
    </source>
</evidence>
<accession>A0A3S5ALN7</accession>
<keyword evidence="3" id="KW-1185">Reference proteome</keyword>
<dbReference type="InterPro" id="IPR035899">
    <property type="entry name" value="DBL_dom_sf"/>
</dbReference>
<evidence type="ECO:0000313" key="3">
    <source>
        <dbReference type="Proteomes" id="UP000784294"/>
    </source>
</evidence>
<protein>
    <recommendedName>
        <fullName evidence="1">DH domain-containing protein</fullName>
    </recommendedName>
</protein>